<dbReference type="HOGENOM" id="CLU_3331473_0_0_10"/>
<evidence type="ECO:0000313" key="2">
    <source>
        <dbReference type="Proteomes" id="UP000018727"/>
    </source>
</evidence>
<evidence type="ECO:0000313" key="1">
    <source>
        <dbReference type="EMBL" id="ETD28286.1"/>
    </source>
</evidence>
<dbReference type="AlphaFoldDB" id="V8CNE4"/>
<organism evidence="1 2">
    <name type="scientific">Prevotella nigrescens CC14M</name>
    <dbReference type="NCBI Taxonomy" id="1073366"/>
    <lineage>
        <taxon>Bacteria</taxon>
        <taxon>Pseudomonadati</taxon>
        <taxon>Bacteroidota</taxon>
        <taxon>Bacteroidia</taxon>
        <taxon>Bacteroidales</taxon>
        <taxon>Prevotellaceae</taxon>
        <taxon>Prevotella</taxon>
    </lineage>
</organism>
<reference evidence="1 2" key="1">
    <citation type="submission" date="2013-10" db="EMBL/GenBank/DDBJ databases">
        <title>The Genome Sequence of Prevotella nigrescens CC14M.</title>
        <authorList>
            <consortium name="The Broad Institute Genomics Platform"/>
            <person name="Earl A."/>
            <person name="Allen-Vercoe E."/>
            <person name="Daigneault M."/>
            <person name="Young S.K."/>
            <person name="Zeng Q."/>
            <person name="Gargeya S."/>
            <person name="Fitzgerald M."/>
            <person name="Abouelleil A."/>
            <person name="Alvarado L."/>
            <person name="Chapman S.B."/>
            <person name="Gainer-Dewar J."/>
            <person name="Goldberg J."/>
            <person name="Griggs A."/>
            <person name="Gujja S."/>
            <person name="Hansen M."/>
            <person name="Howarth C."/>
            <person name="Imamovic A."/>
            <person name="Ireland A."/>
            <person name="Larimer J."/>
            <person name="McCowan C."/>
            <person name="Murphy C."/>
            <person name="Pearson M."/>
            <person name="Poon T.W."/>
            <person name="Priest M."/>
            <person name="Roberts A."/>
            <person name="Saif S."/>
            <person name="Shea T."/>
            <person name="Sykes S."/>
            <person name="Wortman J."/>
            <person name="Nusbaum C."/>
            <person name="Birren B."/>
        </authorList>
    </citation>
    <scope>NUCLEOTIDE SEQUENCE [LARGE SCALE GENOMIC DNA]</scope>
    <source>
        <strain evidence="1 2">CC14M</strain>
    </source>
</reference>
<gene>
    <name evidence="1" type="ORF">HMPREF1173_01704</name>
</gene>
<proteinExistence type="predicted"/>
<keyword evidence="2" id="KW-1185">Reference proteome</keyword>
<accession>V8CNE4</accession>
<comment type="caution">
    <text evidence="1">The sequence shown here is derived from an EMBL/GenBank/DDBJ whole genome shotgun (WGS) entry which is preliminary data.</text>
</comment>
<sequence>MFYNITLRELRQKKEIFKVKRYIYGINLIYLFQHTVMN</sequence>
<protein>
    <submittedName>
        <fullName evidence="1">Uncharacterized protein</fullName>
    </submittedName>
</protein>
<dbReference type="PATRIC" id="fig|1073366.3.peg.1755"/>
<name>V8CNE4_9BACT</name>
<dbReference type="Proteomes" id="UP000018727">
    <property type="component" value="Unassembled WGS sequence"/>
</dbReference>
<dbReference type="EMBL" id="AZJH01000025">
    <property type="protein sequence ID" value="ETD28286.1"/>
    <property type="molecule type" value="Genomic_DNA"/>
</dbReference>